<dbReference type="EMBL" id="UINC01028372">
    <property type="protein sequence ID" value="SVB09243.1"/>
    <property type="molecule type" value="Genomic_DNA"/>
</dbReference>
<reference evidence="3" key="1">
    <citation type="submission" date="2018-05" db="EMBL/GenBank/DDBJ databases">
        <authorList>
            <person name="Lanie J.A."/>
            <person name="Ng W.-L."/>
            <person name="Kazmierczak K.M."/>
            <person name="Andrzejewski T.M."/>
            <person name="Davidsen T.M."/>
            <person name="Wayne K.J."/>
            <person name="Tettelin H."/>
            <person name="Glass J.I."/>
            <person name="Rusch D."/>
            <person name="Podicherti R."/>
            <person name="Tsui H.-C.T."/>
            <person name="Winkler M.E."/>
        </authorList>
    </citation>
    <scope>NUCLEOTIDE SEQUENCE</scope>
</reference>
<feature type="domain" description="Amidohydrolase-related" evidence="2">
    <location>
        <begin position="46"/>
        <end position="273"/>
    </location>
</feature>
<gene>
    <name evidence="3" type="ORF">METZ01_LOCUS162097</name>
</gene>
<evidence type="ECO:0000259" key="2">
    <source>
        <dbReference type="Pfam" id="PF04909"/>
    </source>
</evidence>
<sequence length="277" mass="30831">MIIVDSHTHAGPNWFEPVEILIHQMYLNSVSKAVLIQHGRPEHGHYDHTYLYECQERFPGKFAVVVIVDLSAPDSLGTLATHRENGAIGIRLTPSMRSRGDDPLAIWRKADELGMLVSCMGSVNEFASDKFADIVKEFPNMPIIIEHLAGGGQNASFPGNGEGPEPPYSSFKKAMELSRFPNTYLKIHGLGEILNRPNVLRKDFGPDFFGLVPPLVEMAKEAFGVRRMMWGSDYPPVSGREGYRNALAGARDHPAFDTLEEIEWVLGKTALEVIEFV</sequence>
<dbReference type="Pfam" id="PF04909">
    <property type="entry name" value="Amidohydro_2"/>
    <property type="match status" value="1"/>
</dbReference>
<organism evidence="3">
    <name type="scientific">marine metagenome</name>
    <dbReference type="NCBI Taxonomy" id="408172"/>
    <lineage>
        <taxon>unclassified sequences</taxon>
        <taxon>metagenomes</taxon>
        <taxon>ecological metagenomes</taxon>
    </lineage>
</organism>
<dbReference type="InterPro" id="IPR032466">
    <property type="entry name" value="Metal_Hydrolase"/>
</dbReference>
<dbReference type="InterPro" id="IPR006680">
    <property type="entry name" value="Amidohydro-rel"/>
</dbReference>
<dbReference type="PANTHER" id="PTHR43569">
    <property type="entry name" value="AMIDOHYDROLASE"/>
    <property type="match status" value="1"/>
</dbReference>
<dbReference type="SUPFAM" id="SSF51556">
    <property type="entry name" value="Metallo-dependent hydrolases"/>
    <property type="match status" value="1"/>
</dbReference>
<evidence type="ECO:0000313" key="3">
    <source>
        <dbReference type="EMBL" id="SVB09243.1"/>
    </source>
</evidence>
<dbReference type="AlphaFoldDB" id="A0A382B7L4"/>
<dbReference type="PANTHER" id="PTHR43569:SF2">
    <property type="entry name" value="AMIDOHYDROLASE-RELATED DOMAIN-CONTAINING PROTEIN"/>
    <property type="match status" value="1"/>
</dbReference>
<evidence type="ECO:0000256" key="1">
    <source>
        <dbReference type="ARBA" id="ARBA00038310"/>
    </source>
</evidence>
<name>A0A382B7L4_9ZZZZ</name>
<dbReference type="Gene3D" id="3.20.20.140">
    <property type="entry name" value="Metal-dependent hydrolases"/>
    <property type="match status" value="1"/>
</dbReference>
<proteinExistence type="inferred from homology"/>
<dbReference type="GO" id="GO:0016787">
    <property type="term" value="F:hydrolase activity"/>
    <property type="evidence" value="ECO:0007669"/>
    <property type="project" value="InterPro"/>
</dbReference>
<comment type="similarity">
    <text evidence="1">Belongs to the metallo-dependent hydrolases superfamily.</text>
</comment>
<accession>A0A382B7L4</accession>
<protein>
    <recommendedName>
        <fullName evidence="2">Amidohydrolase-related domain-containing protein</fullName>
    </recommendedName>
</protein>
<dbReference type="InterPro" id="IPR052350">
    <property type="entry name" value="Metallo-dep_Lactonases"/>
</dbReference>